<dbReference type="RefSeq" id="WP_113648072.1">
    <property type="nucleotide sequence ID" value="NZ_QMHN01000004.1"/>
</dbReference>
<dbReference type="OrthoDB" id="772938at2"/>
<protein>
    <submittedName>
        <fullName evidence="3">T9SS type A sorting domain-containing protein</fullName>
    </submittedName>
</protein>
<keyword evidence="1" id="KW-0732">Signal</keyword>
<keyword evidence="4" id="KW-1185">Reference proteome</keyword>
<organism evidence="3 4">
    <name type="scientific">Pedobacter chitinilyticus</name>
    <dbReference type="NCBI Taxonomy" id="2233776"/>
    <lineage>
        <taxon>Bacteria</taxon>
        <taxon>Pseudomonadati</taxon>
        <taxon>Bacteroidota</taxon>
        <taxon>Sphingobacteriia</taxon>
        <taxon>Sphingobacteriales</taxon>
        <taxon>Sphingobacteriaceae</taxon>
        <taxon>Pedobacter</taxon>
    </lineage>
</organism>
<proteinExistence type="predicted"/>
<name>A0A3S3QF87_9SPHI</name>
<accession>A0A3S3QF87</accession>
<evidence type="ECO:0000313" key="3">
    <source>
        <dbReference type="EMBL" id="RWU06461.1"/>
    </source>
</evidence>
<feature type="signal peptide" evidence="1">
    <location>
        <begin position="1"/>
        <end position="21"/>
    </location>
</feature>
<dbReference type="NCBIfam" id="TIGR04183">
    <property type="entry name" value="Por_Secre_tail"/>
    <property type="match status" value="1"/>
</dbReference>
<dbReference type="EMBL" id="SAYW01000004">
    <property type="protein sequence ID" value="RWU06461.1"/>
    <property type="molecule type" value="Genomic_DNA"/>
</dbReference>
<feature type="chain" id="PRO_5018656523" evidence="1">
    <location>
        <begin position="22"/>
        <end position="353"/>
    </location>
</feature>
<evidence type="ECO:0000313" key="4">
    <source>
        <dbReference type="Proteomes" id="UP000284120"/>
    </source>
</evidence>
<dbReference type="Pfam" id="PF18962">
    <property type="entry name" value="Por_Secre_tail"/>
    <property type="match status" value="1"/>
</dbReference>
<comment type="caution">
    <text evidence="3">The sequence shown here is derived from an EMBL/GenBank/DDBJ whole genome shotgun (WGS) entry which is preliminary data.</text>
</comment>
<dbReference type="InterPro" id="IPR026444">
    <property type="entry name" value="Secre_tail"/>
</dbReference>
<evidence type="ECO:0000256" key="1">
    <source>
        <dbReference type="SAM" id="SignalP"/>
    </source>
</evidence>
<gene>
    <name evidence="3" type="ORF">DPV69_14330</name>
</gene>
<evidence type="ECO:0000259" key="2">
    <source>
        <dbReference type="Pfam" id="PF18962"/>
    </source>
</evidence>
<reference evidence="3 4" key="1">
    <citation type="submission" date="2018-06" db="EMBL/GenBank/DDBJ databases">
        <title>Pedobacter endophyticus sp. nov., an endophytic bacterium isolated from a leaf of Triticum aestivum.</title>
        <authorList>
            <person name="Zhang L."/>
        </authorList>
    </citation>
    <scope>NUCLEOTIDE SEQUENCE [LARGE SCALE GENOMIC DNA]</scope>
    <source>
        <strain evidence="3 4">CM134L-2</strain>
    </source>
</reference>
<dbReference type="AlphaFoldDB" id="A0A3S3QF87"/>
<feature type="domain" description="Secretion system C-terminal sorting" evidence="2">
    <location>
        <begin position="281"/>
        <end position="351"/>
    </location>
</feature>
<dbReference type="Proteomes" id="UP000284120">
    <property type="component" value="Unassembled WGS sequence"/>
</dbReference>
<sequence>MKKTLPFFACLCMLFSFTSKAQDLTYKVPGPATGTTTEVVSGANTQNNIRLDYETTGVVADGTSGFFYYTLNNSTRNIALTSLSTGNITKISVQYRGTGNSSVSGITVSYGANASSIDGTLTHTMAAGATAPGILAEFTIPNGGAKFVQIKRTSSTARLYYVAAGFSDYTLPSDFLPLELLSFSAKPDALGKTVNLNWKTTNEVNTQDFVVERKADDTDFSPVTTVLSKNVAGTHDYSFMDKSPLAGSSYYRLKQRDKDGKYTYSEIAHVKIEGISLSLRPNPVSNELIVNHDNAKSAAVLKVVSLDGRSVIKANANSGTASTTINVAALAAGTYLLVYEANGQSQSQKFIKK</sequence>